<organism evidence="2 3">
    <name type="scientific">Staphylococcus phage vB_SepM_ phiIPLA-C1C</name>
    <dbReference type="NCBI Taxonomy" id="1572704"/>
    <lineage>
        <taxon>Viruses</taxon>
        <taxon>Duplodnaviria</taxon>
        <taxon>Heunggongvirae</taxon>
        <taxon>Uroviricota</taxon>
        <taxon>Caudoviricetes</taxon>
        <taxon>Herelleviridae</taxon>
        <taxon>Twortvirinae</taxon>
        <taxon>Sepunavirus</taxon>
        <taxon>Sepunavirus IPLAC1C</taxon>
    </lineage>
</organism>
<keyword evidence="3" id="KW-1185">Reference proteome</keyword>
<dbReference type="KEGG" id="vg:26641054"/>
<name>A0A0D3MWR1_9CAUD</name>
<feature type="transmembrane region" description="Helical" evidence="1">
    <location>
        <begin position="62"/>
        <end position="81"/>
    </location>
</feature>
<accession>A0A0D3MWR1</accession>
<reference evidence="2 3" key="1">
    <citation type="journal article" date="2015" name="Appl. Environ. Microbiol.">
        <title>Two Phages, phiIPLA-RODI and phiIPLA-C1C, Lyse Mono- and Dual-Species Staphylococcal Biofilms.</title>
        <authorList>
            <person name="Gutierrez D."/>
            <person name="Vandenheuvel D."/>
            <person name="Martinez B."/>
            <person name="Rodriguez A."/>
            <person name="Lavigne R."/>
            <person name="Garcia P."/>
        </authorList>
    </citation>
    <scope>NUCLEOTIDE SEQUENCE [LARGE SCALE GENOMIC DNA]</scope>
</reference>
<sequence length="100" mass="11250">MDNVSNNVIEKVSNALGYSWSALVHQQIWNGILFLLVGLVVAFVIYLLWYRFNLKLTTSNTIITYVLLGVLCISLSIYGLAHIVNPSYFALQEAKTLITK</sequence>
<dbReference type="GeneID" id="26641054"/>
<dbReference type="RefSeq" id="YP_009214637.1">
    <property type="nucleotide sequence ID" value="NC_028962.1"/>
</dbReference>
<keyword evidence="1" id="KW-0472">Membrane</keyword>
<proteinExistence type="predicted"/>
<dbReference type="EMBL" id="KP027447">
    <property type="protein sequence ID" value="AJA42357.1"/>
    <property type="molecule type" value="Genomic_DNA"/>
</dbReference>
<protein>
    <submittedName>
        <fullName evidence="2">Membrane protein</fullName>
    </submittedName>
</protein>
<dbReference type="Proteomes" id="UP000032689">
    <property type="component" value="Segment"/>
</dbReference>
<evidence type="ECO:0000256" key="1">
    <source>
        <dbReference type="SAM" id="Phobius"/>
    </source>
</evidence>
<feature type="transmembrane region" description="Helical" evidence="1">
    <location>
        <begin position="28"/>
        <end position="50"/>
    </location>
</feature>
<keyword evidence="1" id="KW-1133">Transmembrane helix</keyword>
<evidence type="ECO:0000313" key="3">
    <source>
        <dbReference type="Proteomes" id="UP000032689"/>
    </source>
</evidence>
<evidence type="ECO:0000313" key="2">
    <source>
        <dbReference type="EMBL" id="AJA42357.1"/>
    </source>
</evidence>
<keyword evidence="1" id="KW-0812">Transmembrane</keyword>